<proteinExistence type="predicted"/>
<evidence type="ECO:0000313" key="2">
    <source>
        <dbReference type="EMBL" id="EPS98920.1"/>
    </source>
</evidence>
<protein>
    <submittedName>
        <fullName evidence="2">Uncharacterized protein</fullName>
    </submittedName>
</protein>
<gene>
    <name evidence="2" type="ORF">FOMPIDRAFT_1051147</name>
</gene>
<dbReference type="Proteomes" id="UP000015241">
    <property type="component" value="Unassembled WGS sequence"/>
</dbReference>
<keyword evidence="3" id="KW-1185">Reference proteome</keyword>
<organism evidence="2 3">
    <name type="scientific">Fomitopsis schrenkii</name>
    <name type="common">Brown rot fungus</name>
    <dbReference type="NCBI Taxonomy" id="2126942"/>
    <lineage>
        <taxon>Eukaryota</taxon>
        <taxon>Fungi</taxon>
        <taxon>Dikarya</taxon>
        <taxon>Basidiomycota</taxon>
        <taxon>Agaricomycotina</taxon>
        <taxon>Agaricomycetes</taxon>
        <taxon>Polyporales</taxon>
        <taxon>Fomitopsis</taxon>
    </lineage>
</organism>
<dbReference type="HOGENOM" id="CLU_2236633_0_0_1"/>
<evidence type="ECO:0000313" key="3">
    <source>
        <dbReference type="Proteomes" id="UP000015241"/>
    </source>
</evidence>
<name>S8FBE5_FOMSC</name>
<dbReference type="InParanoid" id="S8FBE5"/>
<dbReference type="AlphaFoldDB" id="S8FBE5"/>
<dbReference type="EMBL" id="KE504161">
    <property type="protein sequence ID" value="EPS98920.1"/>
    <property type="molecule type" value="Genomic_DNA"/>
</dbReference>
<feature type="region of interest" description="Disordered" evidence="1">
    <location>
        <begin position="23"/>
        <end position="44"/>
    </location>
</feature>
<feature type="compositionally biased region" description="Pro residues" evidence="1">
    <location>
        <begin position="30"/>
        <end position="42"/>
    </location>
</feature>
<evidence type="ECO:0000256" key="1">
    <source>
        <dbReference type="SAM" id="MobiDB-lite"/>
    </source>
</evidence>
<reference evidence="2 3" key="1">
    <citation type="journal article" date="2012" name="Science">
        <title>The Paleozoic origin of enzymatic lignin decomposition reconstructed from 31 fungal genomes.</title>
        <authorList>
            <person name="Floudas D."/>
            <person name="Binder M."/>
            <person name="Riley R."/>
            <person name="Barry K."/>
            <person name="Blanchette R.A."/>
            <person name="Henrissat B."/>
            <person name="Martinez A.T."/>
            <person name="Otillar R."/>
            <person name="Spatafora J.W."/>
            <person name="Yadav J.S."/>
            <person name="Aerts A."/>
            <person name="Benoit I."/>
            <person name="Boyd A."/>
            <person name="Carlson A."/>
            <person name="Copeland A."/>
            <person name="Coutinho P.M."/>
            <person name="de Vries R.P."/>
            <person name="Ferreira P."/>
            <person name="Findley K."/>
            <person name="Foster B."/>
            <person name="Gaskell J."/>
            <person name="Glotzer D."/>
            <person name="Gorecki P."/>
            <person name="Heitman J."/>
            <person name="Hesse C."/>
            <person name="Hori C."/>
            <person name="Igarashi K."/>
            <person name="Jurgens J.A."/>
            <person name="Kallen N."/>
            <person name="Kersten P."/>
            <person name="Kohler A."/>
            <person name="Kuees U."/>
            <person name="Kumar T.K.A."/>
            <person name="Kuo A."/>
            <person name="LaButti K."/>
            <person name="Larrondo L.F."/>
            <person name="Lindquist E."/>
            <person name="Ling A."/>
            <person name="Lombard V."/>
            <person name="Lucas S."/>
            <person name="Lundell T."/>
            <person name="Martin R."/>
            <person name="McLaughlin D.J."/>
            <person name="Morgenstern I."/>
            <person name="Morin E."/>
            <person name="Murat C."/>
            <person name="Nagy L.G."/>
            <person name="Nolan M."/>
            <person name="Ohm R.A."/>
            <person name="Patyshakuliyeva A."/>
            <person name="Rokas A."/>
            <person name="Ruiz-Duenas F.J."/>
            <person name="Sabat G."/>
            <person name="Salamov A."/>
            <person name="Samejima M."/>
            <person name="Schmutz J."/>
            <person name="Slot J.C."/>
            <person name="St John F."/>
            <person name="Stenlid J."/>
            <person name="Sun H."/>
            <person name="Sun S."/>
            <person name="Syed K."/>
            <person name="Tsang A."/>
            <person name="Wiebenga A."/>
            <person name="Young D."/>
            <person name="Pisabarro A."/>
            <person name="Eastwood D.C."/>
            <person name="Martin F."/>
            <person name="Cullen D."/>
            <person name="Grigoriev I.V."/>
            <person name="Hibbett D.S."/>
        </authorList>
    </citation>
    <scope>NUCLEOTIDE SEQUENCE</scope>
    <source>
        <strain evidence="3">FP-58527</strain>
    </source>
</reference>
<sequence>MPRPEPSDHSEMLSLRLSYCQKPLQDDSEPPSPSPIQVPLPRAPDSLPALLEPPFDVPQRALHVLDDLFPAAVDHRVAAVVDRVEALGFCAFLLSSVIDGAVNGG</sequence>
<accession>S8FBE5</accession>